<proteinExistence type="predicted"/>
<dbReference type="Pfam" id="PF03837">
    <property type="entry name" value="RecT"/>
    <property type="match status" value="1"/>
</dbReference>
<sequence>MTTQITTVGNWTAEDITTMKETLAVGTTDSQFQLFLRTAHASGLNPFLNHIYAITYQGKMSLQIGIEGIAYLAKQKDGYQGYDVQVVYEGELFKPKRAKDGTWEIEHEPDGFPNADAKILGAYAVAYREGFKPYTVIMPFSEVEHFQKSSIPNQQTMWKRYTADMFKKHVLKRALKGQFGIDINEDDVTLSPSASTQDNGEPMRRDITSEATHSDAKFKPAEHEQPKPDPKEKARADIKLKLAQLGLTTVPAIDGFFQTNQVRYDDPKNPTLKELQGVIKLLDLKLAEKENADNDELPIED</sequence>
<comment type="caution">
    <text evidence="2">The sequence shown here is derived from an EMBL/GenBank/DDBJ whole genome shotgun (WGS) entry which is preliminary data.</text>
</comment>
<keyword evidence="3" id="KW-1185">Reference proteome</keyword>
<name>A0A926QK91_9BACL</name>
<dbReference type="EMBL" id="JACVVD010000004">
    <property type="protein sequence ID" value="MBD0381237.1"/>
    <property type="molecule type" value="Genomic_DNA"/>
</dbReference>
<dbReference type="GO" id="GO:0003677">
    <property type="term" value="F:DNA binding"/>
    <property type="evidence" value="ECO:0007669"/>
    <property type="project" value="InterPro"/>
</dbReference>
<protein>
    <submittedName>
        <fullName evidence="2">Recombinase RecT</fullName>
    </submittedName>
</protein>
<accession>A0A926QK91</accession>
<dbReference type="RefSeq" id="WP_188175029.1">
    <property type="nucleotide sequence ID" value="NZ_JACVVD010000004.1"/>
</dbReference>
<gene>
    <name evidence="2" type="ORF">ICC18_14020</name>
</gene>
<dbReference type="GO" id="GO:0006259">
    <property type="term" value="P:DNA metabolic process"/>
    <property type="evidence" value="ECO:0007669"/>
    <property type="project" value="InterPro"/>
</dbReference>
<dbReference type="InterPro" id="IPR018330">
    <property type="entry name" value="RecT_fam"/>
</dbReference>
<evidence type="ECO:0000313" key="2">
    <source>
        <dbReference type="EMBL" id="MBD0381237.1"/>
    </source>
</evidence>
<evidence type="ECO:0000256" key="1">
    <source>
        <dbReference type="SAM" id="MobiDB-lite"/>
    </source>
</evidence>
<feature type="region of interest" description="Disordered" evidence="1">
    <location>
        <begin position="210"/>
        <end position="233"/>
    </location>
</feature>
<dbReference type="AlphaFoldDB" id="A0A926QK91"/>
<reference evidence="2" key="1">
    <citation type="submission" date="2020-09" db="EMBL/GenBank/DDBJ databases">
        <title>Draft Genome Sequence of Paenibacillus sp. WST5.</title>
        <authorList>
            <person name="Bao Z."/>
        </authorList>
    </citation>
    <scope>NUCLEOTIDE SEQUENCE</scope>
    <source>
        <strain evidence="2">WST5</strain>
    </source>
</reference>
<dbReference type="Proteomes" id="UP000650466">
    <property type="component" value="Unassembled WGS sequence"/>
</dbReference>
<organism evidence="2 3">
    <name type="scientific">Paenibacillus sedimenti</name>
    <dbReference type="NCBI Taxonomy" id="2770274"/>
    <lineage>
        <taxon>Bacteria</taxon>
        <taxon>Bacillati</taxon>
        <taxon>Bacillota</taxon>
        <taxon>Bacilli</taxon>
        <taxon>Bacillales</taxon>
        <taxon>Paenibacillaceae</taxon>
        <taxon>Paenibacillus</taxon>
    </lineage>
</organism>
<evidence type="ECO:0000313" key="3">
    <source>
        <dbReference type="Proteomes" id="UP000650466"/>
    </source>
</evidence>